<evidence type="ECO:0000313" key="2">
    <source>
        <dbReference type="EMBL" id="MBP0445030.1"/>
    </source>
</evidence>
<proteinExistence type="predicted"/>
<dbReference type="Proteomes" id="UP000681594">
    <property type="component" value="Unassembled WGS sequence"/>
</dbReference>
<accession>A0ABS4AER3</accession>
<feature type="chain" id="PRO_5047408251" evidence="1">
    <location>
        <begin position="24"/>
        <end position="129"/>
    </location>
</feature>
<comment type="caution">
    <text evidence="2">The sequence shown here is derived from an EMBL/GenBank/DDBJ whole genome shotgun (WGS) entry which is preliminary data.</text>
</comment>
<reference evidence="2 3" key="1">
    <citation type="submission" date="2021-03" db="EMBL/GenBank/DDBJ databases">
        <authorList>
            <person name="So Y."/>
        </authorList>
    </citation>
    <scope>NUCLEOTIDE SEQUENCE [LARGE SCALE GENOMIC DNA]</scope>
    <source>
        <strain evidence="2 3">SSH11</strain>
    </source>
</reference>
<keyword evidence="3" id="KW-1185">Reference proteome</keyword>
<evidence type="ECO:0000256" key="1">
    <source>
        <dbReference type="SAM" id="SignalP"/>
    </source>
</evidence>
<keyword evidence="1" id="KW-0732">Signal</keyword>
<organism evidence="2 3">
    <name type="scientific">Pararoseomonas baculiformis</name>
    <dbReference type="NCBI Taxonomy" id="2820812"/>
    <lineage>
        <taxon>Bacteria</taxon>
        <taxon>Pseudomonadati</taxon>
        <taxon>Pseudomonadota</taxon>
        <taxon>Alphaproteobacteria</taxon>
        <taxon>Acetobacterales</taxon>
        <taxon>Acetobacteraceae</taxon>
        <taxon>Pararoseomonas</taxon>
    </lineage>
</organism>
<dbReference type="RefSeq" id="WP_209379272.1">
    <property type="nucleotide sequence ID" value="NZ_JAGIZB010000007.1"/>
</dbReference>
<dbReference type="EMBL" id="JAGIZB010000007">
    <property type="protein sequence ID" value="MBP0445030.1"/>
    <property type="molecule type" value="Genomic_DNA"/>
</dbReference>
<sequence>MRLLTALSLGVAVALGAISPASADLILVNSTTKSIRFTVLFESHGQPSKTQTYCLVNYNRRFIPHAELFQTVHIAVYGTVVAQQMEQQNCTGKVLASFPGYRYLISNGSNPVLDFKLTSGVLAPVRSQY</sequence>
<feature type="signal peptide" evidence="1">
    <location>
        <begin position="1"/>
        <end position="23"/>
    </location>
</feature>
<protein>
    <submittedName>
        <fullName evidence="2">Uncharacterized protein</fullName>
    </submittedName>
</protein>
<evidence type="ECO:0000313" key="3">
    <source>
        <dbReference type="Proteomes" id="UP000681594"/>
    </source>
</evidence>
<name>A0ABS4AER3_9PROT</name>
<gene>
    <name evidence="2" type="ORF">J8J14_09580</name>
</gene>